<dbReference type="SUPFAM" id="SSF110296">
    <property type="entry name" value="Oligoxyloglucan reducing end-specific cellobiohydrolase"/>
    <property type="match status" value="1"/>
</dbReference>
<comment type="caution">
    <text evidence="1">The sequence shown here is derived from an EMBL/GenBank/DDBJ whole genome shotgun (WGS) entry which is preliminary data.</text>
</comment>
<protein>
    <submittedName>
        <fullName evidence="1">Sialidase family protein</fullName>
        <ecNumber evidence="1">3.2.1.-</ecNumber>
    </submittedName>
</protein>
<dbReference type="Proteomes" id="UP001596977">
    <property type="component" value="Unassembled WGS sequence"/>
</dbReference>
<dbReference type="EC" id="3.2.1.-" evidence="1"/>
<keyword evidence="2" id="KW-1185">Reference proteome</keyword>
<dbReference type="InterPro" id="IPR015943">
    <property type="entry name" value="WD40/YVTN_repeat-like_dom_sf"/>
</dbReference>
<accession>A0ABW3HCI3</accession>
<evidence type="ECO:0000313" key="1">
    <source>
        <dbReference type="EMBL" id="MFD0947361.1"/>
    </source>
</evidence>
<evidence type="ECO:0000313" key="2">
    <source>
        <dbReference type="Proteomes" id="UP001596977"/>
    </source>
</evidence>
<gene>
    <name evidence="1" type="ORF">ACFQ1E_13510</name>
</gene>
<reference evidence="2" key="1">
    <citation type="journal article" date="2019" name="Int. J. Syst. Evol. Microbiol.">
        <title>The Global Catalogue of Microorganisms (GCM) 10K type strain sequencing project: providing services to taxonomists for standard genome sequencing and annotation.</title>
        <authorList>
            <consortium name="The Broad Institute Genomics Platform"/>
            <consortium name="The Broad Institute Genome Sequencing Center for Infectious Disease"/>
            <person name="Wu L."/>
            <person name="Ma J."/>
        </authorList>
    </citation>
    <scope>NUCLEOTIDE SEQUENCE [LARGE SCALE GENOMIC DNA]</scope>
    <source>
        <strain evidence="2">CCUG 62982</strain>
    </source>
</reference>
<dbReference type="CDD" id="cd15482">
    <property type="entry name" value="Sialidase_non-viral"/>
    <property type="match status" value="1"/>
</dbReference>
<proteinExistence type="predicted"/>
<dbReference type="RefSeq" id="WP_264944864.1">
    <property type="nucleotide sequence ID" value="NZ_JAPDRA010000006.1"/>
</dbReference>
<organism evidence="1 2">
    <name type="scientific">Sphingomonas canadensis</name>
    <dbReference type="NCBI Taxonomy" id="1219257"/>
    <lineage>
        <taxon>Bacteria</taxon>
        <taxon>Pseudomonadati</taxon>
        <taxon>Pseudomonadota</taxon>
        <taxon>Alphaproteobacteria</taxon>
        <taxon>Sphingomonadales</taxon>
        <taxon>Sphingomonadaceae</taxon>
        <taxon>Sphingomonas</taxon>
    </lineage>
</organism>
<keyword evidence="1" id="KW-0326">Glycosidase</keyword>
<dbReference type="EMBL" id="JBHTJG010000006">
    <property type="protein sequence ID" value="MFD0947361.1"/>
    <property type="molecule type" value="Genomic_DNA"/>
</dbReference>
<dbReference type="Gene3D" id="2.130.10.10">
    <property type="entry name" value="YVTN repeat-like/Quinoprotein amine dehydrogenase"/>
    <property type="match status" value="1"/>
</dbReference>
<keyword evidence="1" id="KW-0378">Hydrolase</keyword>
<name>A0ABW3HCI3_9SPHN</name>
<dbReference type="GO" id="GO:0016798">
    <property type="term" value="F:hydrolase activity, acting on glycosyl bonds"/>
    <property type="evidence" value="ECO:0007669"/>
    <property type="project" value="UniProtKB-KW"/>
</dbReference>
<sequence>MRLSPGGSDLSASVPDIAVDPRDPARVAVIWRTLVMAETPATPGYRAMQCHLSLSADGGQTFSTVALRWDVADMPVCNAPFVDIGAGGALLIGATLAGVLPQDAEAHHAMAAGRVVMRLSRDWGASWSPVSTAIATGDTARFVANPAVPVAATLVPWDGARGVIDPETGRITLSGGFPAPPGDALHSQRFYAQSGDGGKSWGLIRAFGAPGWPQRWDGHLLAAHGRLAISYLAGAAPGHEDGCLCVVFATGTPDGAGFERHLVTVADGFDSLVHYPPIAAHPGRAGVYALALVPGGRESPAVRITADGGETWREIAAPAAPPEGIVRASRPALAFAPGGTLVLMWRGYRADGSYDSYVAAAREGGAFGPAVKLSSEPSAIPEALAKDYAARGDFINVVAVGPDAVHAAWTDWRSGETGQVFYGRVPLAALVAAHN</sequence>